<feature type="compositionally biased region" description="Basic and acidic residues" evidence="1">
    <location>
        <begin position="70"/>
        <end position="79"/>
    </location>
</feature>
<name>A0A1H5ZRN8_9BACT</name>
<dbReference type="AlphaFoldDB" id="A0A1H5ZRN8"/>
<dbReference type="Gene3D" id="1.10.287.700">
    <property type="entry name" value="Helix hairpin bin"/>
    <property type="match status" value="1"/>
</dbReference>
<keyword evidence="4" id="KW-1185">Reference proteome</keyword>
<reference evidence="3 4" key="1">
    <citation type="submission" date="2016-10" db="EMBL/GenBank/DDBJ databases">
        <authorList>
            <person name="de Groot N.N."/>
        </authorList>
    </citation>
    <scope>NUCLEOTIDE SEQUENCE [LARGE SCALE GENOMIC DNA]</scope>
    <source>
        <strain evidence="3 4">DSM 22489</strain>
    </source>
</reference>
<accession>A0A1H5ZRN8</accession>
<feature type="region of interest" description="Disordered" evidence="1">
    <location>
        <begin position="50"/>
        <end position="79"/>
    </location>
</feature>
<evidence type="ECO:0000256" key="1">
    <source>
        <dbReference type="SAM" id="MobiDB-lite"/>
    </source>
</evidence>
<evidence type="ECO:0000313" key="4">
    <source>
        <dbReference type="Proteomes" id="UP000236728"/>
    </source>
</evidence>
<dbReference type="Proteomes" id="UP000236728">
    <property type="component" value="Unassembled WGS sequence"/>
</dbReference>
<dbReference type="EMBL" id="FNVA01000004">
    <property type="protein sequence ID" value="SEG38066.1"/>
    <property type="molecule type" value="Genomic_DNA"/>
</dbReference>
<dbReference type="OrthoDB" id="121204at2"/>
<sequence>MRTFHKTLSVLAAAVLAVALPLGAQTAGQDIKNAGHDTADASKQVAHKTAHGTKKVYHKTKHATKVAAHKTGEGVDTAAHDTKYGTEVAAKKTATGTRNVGRRIEGKPTVPNHPEDTTPH</sequence>
<protein>
    <submittedName>
        <fullName evidence="3">Uncharacterized protein</fullName>
    </submittedName>
</protein>
<keyword evidence="2" id="KW-0732">Signal</keyword>
<feature type="chain" id="PRO_5009291911" evidence="2">
    <location>
        <begin position="25"/>
        <end position="120"/>
    </location>
</feature>
<evidence type="ECO:0000256" key="2">
    <source>
        <dbReference type="SAM" id="SignalP"/>
    </source>
</evidence>
<feature type="compositionally biased region" description="Basic residues" evidence="1">
    <location>
        <begin position="50"/>
        <end position="68"/>
    </location>
</feature>
<gene>
    <name evidence="3" type="ORF">SAMN05421819_2792</name>
</gene>
<feature type="region of interest" description="Disordered" evidence="1">
    <location>
        <begin position="91"/>
        <end position="120"/>
    </location>
</feature>
<feature type="signal peptide" evidence="2">
    <location>
        <begin position="1"/>
        <end position="24"/>
    </location>
</feature>
<dbReference type="RefSeq" id="WP_103933651.1">
    <property type="nucleotide sequence ID" value="NZ_FNVA01000004.1"/>
</dbReference>
<evidence type="ECO:0000313" key="3">
    <source>
        <dbReference type="EMBL" id="SEG38066.1"/>
    </source>
</evidence>
<proteinExistence type="predicted"/>
<organism evidence="3 4">
    <name type="scientific">Bryocella elongata</name>
    <dbReference type="NCBI Taxonomy" id="863522"/>
    <lineage>
        <taxon>Bacteria</taxon>
        <taxon>Pseudomonadati</taxon>
        <taxon>Acidobacteriota</taxon>
        <taxon>Terriglobia</taxon>
        <taxon>Terriglobales</taxon>
        <taxon>Acidobacteriaceae</taxon>
        <taxon>Bryocella</taxon>
    </lineage>
</organism>